<evidence type="ECO:0000313" key="1">
    <source>
        <dbReference type="EMBL" id="MFC5641532.1"/>
    </source>
</evidence>
<reference evidence="2" key="1">
    <citation type="journal article" date="2019" name="Int. J. Syst. Evol. Microbiol.">
        <title>The Global Catalogue of Microorganisms (GCM) 10K type strain sequencing project: providing services to taxonomists for standard genome sequencing and annotation.</title>
        <authorList>
            <consortium name="The Broad Institute Genomics Platform"/>
            <consortium name="The Broad Institute Genome Sequencing Center for Infectious Disease"/>
            <person name="Wu L."/>
            <person name="Ma J."/>
        </authorList>
    </citation>
    <scope>NUCLEOTIDE SEQUENCE [LARGE SCALE GENOMIC DNA]</scope>
    <source>
        <strain evidence="2">CGMCC 4.1622</strain>
    </source>
</reference>
<dbReference type="RefSeq" id="WP_346146166.1">
    <property type="nucleotide sequence ID" value="NZ_BAAAUA010000026.1"/>
</dbReference>
<name>A0ABW0V770_9ACTN</name>
<comment type="caution">
    <text evidence="1">The sequence shown here is derived from an EMBL/GenBank/DDBJ whole genome shotgun (WGS) entry which is preliminary data.</text>
</comment>
<protein>
    <submittedName>
        <fullName evidence="1">Uncharacterized protein</fullName>
    </submittedName>
</protein>
<evidence type="ECO:0000313" key="2">
    <source>
        <dbReference type="Proteomes" id="UP001596066"/>
    </source>
</evidence>
<dbReference type="Proteomes" id="UP001596066">
    <property type="component" value="Unassembled WGS sequence"/>
</dbReference>
<sequence>MELDISAQPGRAGNSTLLAWFTDIAMALSAGARTGGGSAAVSATLRNPYEYWSAEFTHHARRYSRRDLALAGALLKQAVESGRAERLGDLEWVIETVRRLKDLPHATRRSPKADVQHVLDHT</sequence>
<accession>A0ABW0V770</accession>
<dbReference type="EMBL" id="JBHSOC010000012">
    <property type="protein sequence ID" value="MFC5641532.1"/>
    <property type="molecule type" value="Genomic_DNA"/>
</dbReference>
<gene>
    <name evidence="1" type="ORF">ACFPZF_09190</name>
</gene>
<proteinExistence type="predicted"/>
<keyword evidence="2" id="KW-1185">Reference proteome</keyword>
<organism evidence="1 2">
    <name type="scientific">Kitasatospora cinereorecta</name>
    <dbReference type="NCBI Taxonomy" id="285560"/>
    <lineage>
        <taxon>Bacteria</taxon>
        <taxon>Bacillati</taxon>
        <taxon>Actinomycetota</taxon>
        <taxon>Actinomycetes</taxon>
        <taxon>Kitasatosporales</taxon>
        <taxon>Streptomycetaceae</taxon>
        <taxon>Kitasatospora</taxon>
    </lineage>
</organism>